<dbReference type="RefSeq" id="WP_166312943.1">
    <property type="nucleotide sequence ID" value="NZ_WOTH01000003.1"/>
</dbReference>
<comment type="caution">
    <text evidence="2">The sequence shown here is derived from an EMBL/GenBank/DDBJ whole genome shotgun (WGS) entry which is preliminary data.</text>
</comment>
<gene>
    <name evidence="2" type="ORF">GOB87_02320</name>
</gene>
<evidence type="ECO:0000259" key="1">
    <source>
        <dbReference type="Pfam" id="PF01593"/>
    </source>
</evidence>
<protein>
    <submittedName>
        <fullName evidence="2">NAD(P)-binding protein</fullName>
    </submittedName>
</protein>
<evidence type="ECO:0000313" key="3">
    <source>
        <dbReference type="Proteomes" id="UP000597459"/>
    </source>
</evidence>
<dbReference type="SUPFAM" id="SSF51905">
    <property type="entry name" value="FAD/NAD(P)-binding domain"/>
    <property type="match status" value="1"/>
</dbReference>
<feature type="domain" description="Amine oxidase" evidence="1">
    <location>
        <begin position="12"/>
        <end position="427"/>
    </location>
</feature>
<dbReference type="Proteomes" id="UP000597459">
    <property type="component" value="Unassembled WGS sequence"/>
</dbReference>
<evidence type="ECO:0000313" key="2">
    <source>
        <dbReference type="EMBL" id="NHO52798.1"/>
    </source>
</evidence>
<dbReference type="Gene3D" id="3.50.50.60">
    <property type="entry name" value="FAD/NAD(P)-binding domain"/>
    <property type="match status" value="2"/>
</dbReference>
<reference evidence="2" key="1">
    <citation type="submission" date="2019-11" db="EMBL/GenBank/DDBJ databases">
        <title>Description of new Acetobacter species.</title>
        <authorList>
            <person name="Cleenwerck I."/>
            <person name="Sombolestani A.S."/>
        </authorList>
    </citation>
    <scope>NUCLEOTIDE SEQUENCE</scope>
    <source>
        <strain evidence="2">LMG 1626</strain>
    </source>
</reference>
<dbReference type="PANTHER" id="PTHR42923:SF47">
    <property type="entry name" value="BLR3003 PROTEIN"/>
    <property type="match status" value="1"/>
</dbReference>
<accession>A0A967B4K7</accession>
<dbReference type="InterPro" id="IPR002937">
    <property type="entry name" value="Amino_oxidase"/>
</dbReference>
<name>A0A967B4K7_9PROT</name>
<sequence>MARRVHIIGGGLSGLAAAVEIAGSGRHVVIHEAGPACGGRARSYEDRKLGCRIDNGNHLLLTANDAAFRYLGQIGTLDTVCGPDRPIFPFVDLADGTNWTLDLSMGRVPWWLFSPQRRVPGMKLGEVMALRRLMEAGPDEVVSACLSDGEFSRRLLDPFSIAALNTPSDEASAALLGHVIRESLAKGGKACLPRFAKVGLSETLVDPALAYLSVMKADVGTGRRVTAIETGLDRVTALCFPDERIELGPEDVVILAVPAPVAASLLKDALPNLLVPDEFEGIFNAHFRLDRAPLPLGSFASTGFVGVVGGVTEWVFLRDDILSVTVSAANRYAARPPEELGAAIWQELRRVMDTLLDMPLPATVPERHRLVWEKRATFAATPSQLRRRPQAKTALANLALAGDWTATGLPATIDGSIRSGIAAVRALGLRGAYESGMQPAA</sequence>
<dbReference type="Pfam" id="PF01593">
    <property type="entry name" value="Amino_oxidase"/>
    <property type="match status" value="1"/>
</dbReference>
<keyword evidence="3" id="KW-1185">Reference proteome</keyword>
<dbReference type="PANTHER" id="PTHR42923">
    <property type="entry name" value="PROTOPORPHYRINOGEN OXIDASE"/>
    <property type="match status" value="1"/>
</dbReference>
<proteinExistence type="predicted"/>
<dbReference type="Gene3D" id="3.90.660.10">
    <property type="match status" value="1"/>
</dbReference>
<dbReference type="GO" id="GO:0016491">
    <property type="term" value="F:oxidoreductase activity"/>
    <property type="evidence" value="ECO:0007669"/>
    <property type="project" value="InterPro"/>
</dbReference>
<dbReference type="InterPro" id="IPR036188">
    <property type="entry name" value="FAD/NAD-bd_sf"/>
</dbReference>
<dbReference type="AlphaFoldDB" id="A0A967B4K7"/>
<dbReference type="InterPro" id="IPR050464">
    <property type="entry name" value="Zeta_carotene_desat/Oxidored"/>
</dbReference>
<dbReference type="NCBIfam" id="TIGR03467">
    <property type="entry name" value="HpnE"/>
    <property type="match status" value="1"/>
</dbReference>
<dbReference type="EMBL" id="WOTH01000003">
    <property type="protein sequence ID" value="NHO52798.1"/>
    <property type="molecule type" value="Genomic_DNA"/>
</dbReference>
<dbReference type="InterPro" id="IPR017830">
    <property type="entry name" value="SQase_HpnE"/>
</dbReference>
<organism evidence="2 3">
    <name type="scientific">Acetobacter estunensis</name>
    <dbReference type="NCBI Taxonomy" id="104097"/>
    <lineage>
        <taxon>Bacteria</taxon>
        <taxon>Pseudomonadati</taxon>
        <taxon>Pseudomonadota</taxon>
        <taxon>Alphaproteobacteria</taxon>
        <taxon>Acetobacterales</taxon>
        <taxon>Acetobacteraceae</taxon>
        <taxon>Acetobacter</taxon>
    </lineage>
</organism>